<dbReference type="GO" id="GO:0003677">
    <property type="term" value="F:DNA binding"/>
    <property type="evidence" value="ECO:0007669"/>
    <property type="project" value="InterPro"/>
</dbReference>
<evidence type="ECO:0000259" key="2">
    <source>
        <dbReference type="Pfam" id="PF07022"/>
    </source>
</evidence>
<sequence length="157" mass="18050">MTMKFESKVQLADYLEISRGTLYRRAERESIDLDNIATVGLSEEQLAQLRIEGNKNNVSGGTDGGAEQIAQLKRELAQLNVKNTVLSDQLHETEQKYSELEQDYKAKVDKIVEYADRFAQLNDQQQRLTLDVQDKLHTIETTAKEVDKRGFWGRLFK</sequence>
<dbReference type="EMBL" id="CP020929">
    <property type="protein sequence ID" value="AWF96835.1"/>
    <property type="molecule type" value="Genomic_DNA"/>
</dbReference>
<proteinExistence type="predicted"/>
<accession>A0A2S1KV09</accession>
<evidence type="ECO:0000256" key="1">
    <source>
        <dbReference type="SAM" id="Coils"/>
    </source>
</evidence>
<dbReference type="AlphaFoldDB" id="A0A2S1KV09"/>
<keyword evidence="1" id="KW-0175">Coiled coil</keyword>
<gene>
    <name evidence="3" type="ORF">B6254_2491</name>
</gene>
<protein>
    <recommendedName>
        <fullName evidence="2">Bacteriophage CI repressor N-terminal domain-containing protein</fullName>
    </recommendedName>
</protein>
<dbReference type="InterPro" id="IPR010744">
    <property type="entry name" value="Phage_CI_N"/>
</dbReference>
<feature type="coiled-coil region" evidence="1">
    <location>
        <begin position="69"/>
        <end position="110"/>
    </location>
</feature>
<dbReference type="Proteomes" id="UP000244870">
    <property type="component" value="Plasmid unnamed1"/>
</dbReference>
<keyword evidence="3" id="KW-0614">Plasmid</keyword>
<evidence type="ECO:0000313" key="3">
    <source>
        <dbReference type="EMBL" id="AWF96835.1"/>
    </source>
</evidence>
<dbReference type="GO" id="GO:0045892">
    <property type="term" value="P:negative regulation of DNA-templated transcription"/>
    <property type="evidence" value="ECO:0007669"/>
    <property type="project" value="InterPro"/>
</dbReference>
<name>A0A2S1KV09_9LACO</name>
<evidence type="ECO:0000313" key="4">
    <source>
        <dbReference type="Proteomes" id="UP000244870"/>
    </source>
</evidence>
<dbReference type="Pfam" id="PF07022">
    <property type="entry name" value="Phage_CI_repr"/>
    <property type="match status" value="1"/>
</dbReference>
<geneLocation type="plasmid" evidence="3">
    <name>unnamed1</name>
</geneLocation>
<organism evidence="3 4">
    <name type="scientific">Weissella cibaria</name>
    <dbReference type="NCBI Taxonomy" id="137591"/>
    <lineage>
        <taxon>Bacteria</taxon>
        <taxon>Bacillati</taxon>
        <taxon>Bacillota</taxon>
        <taxon>Bacilli</taxon>
        <taxon>Lactobacillales</taxon>
        <taxon>Lactobacillaceae</taxon>
        <taxon>Weissella</taxon>
    </lineage>
</organism>
<reference evidence="3 4" key="1">
    <citation type="submission" date="2017-04" db="EMBL/GenBank/DDBJ databases">
        <title>Weissella cibaria strain m2 complete genome.</title>
        <authorList>
            <person name="Pan Q."/>
            <person name="Tan M."/>
            <person name="Yao F."/>
            <person name="Su S."/>
        </authorList>
    </citation>
    <scope>NUCLEOTIDE SEQUENCE [LARGE SCALE GENOMIC DNA]</scope>
    <source>
        <strain evidence="3 4">M2</strain>
        <plasmid evidence="4">Plasmid unnamed1</plasmid>
    </source>
</reference>
<feature type="domain" description="Bacteriophage CI repressor N-terminal" evidence="2">
    <location>
        <begin position="3"/>
        <end position="39"/>
    </location>
</feature>